<dbReference type="GO" id="GO:0005886">
    <property type="term" value="C:plasma membrane"/>
    <property type="evidence" value="ECO:0007669"/>
    <property type="project" value="InterPro"/>
</dbReference>
<name>A0AA86MYQ2_9BACT</name>
<proteinExistence type="predicted"/>
<dbReference type="RefSeq" id="WP_289268415.1">
    <property type="nucleotide sequence ID" value="NZ_OX365700.1"/>
</dbReference>
<evidence type="ECO:0000256" key="4">
    <source>
        <dbReference type="ARBA" id="ARBA00023136"/>
    </source>
</evidence>
<sequence length="101" mass="11061">MGLLLLGLLVAIFTALFALQNNESVTVRFLVWELDLSLALLILGATVLGAMLYLVASLGGLWRHAREARELAKLVESQGARIRELESQSHERHPSAPTCIP</sequence>
<dbReference type="PANTHER" id="PTHR41335">
    <property type="entry name" value="MEMBRANE PROTEIN-RELATED"/>
    <property type="match status" value="1"/>
</dbReference>
<organism evidence="7 8">
    <name type="scientific">Nitrospira tepida</name>
    <dbReference type="NCBI Taxonomy" id="2973512"/>
    <lineage>
        <taxon>Bacteria</taxon>
        <taxon>Pseudomonadati</taxon>
        <taxon>Nitrospirota</taxon>
        <taxon>Nitrospiria</taxon>
        <taxon>Nitrospirales</taxon>
        <taxon>Nitrospiraceae</taxon>
        <taxon>Nitrospira</taxon>
    </lineage>
</organism>
<evidence type="ECO:0000256" key="2">
    <source>
        <dbReference type="ARBA" id="ARBA00022692"/>
    </source>
</evidence>
<dbReference type="KEGG" id="nti:DNFV4_01925"/>
<evidence type="ECO:0000256" key="3">
    <source>
        <dbReference type="ARBA" id="ARBA00022989"/>
    </source>
</evidence>
<dbReference type="AlphaFoldDB" id="A0AA86MYQ2"/>
<keyword evidence="2 5" id="KW-0812">Transmembrane</keyword>
<dbReference type="PANTHER" id="PTHR41335:SF1">
    <property type="entry name" value="MEMBRANE PROTEIN"/>
    <property type="match status" value="1"/>
</dbReference>
<reference evidence="7" key="1">
    <citation type="submission" date="2022-10" db="EMBL/GenBank/DDBJ databases">
        <authorList>
            <person name="Koch H."/>
        </authorList>
    </citation>
    <scope>NUCLEOTIDE SEQUENCE</scope>
    <source>
        <strain evidence="7">DNF</strain>
    </source>
</reference>
<dbReference type="EMBL" id="OX365700">
    <property type="protein sequence ID" value="CAI4031504.1"/>
    <property type="molecule type" value="Genomic_DNA"/>
</dbReference>
<dbReference type="InterPro" id="IPR010445">
    <property type="entry name" value="LapA_dom"/>
</dbReference>
<gene>
    <name evidence="7" type="ORF">DNFV4_01925</name>
</gene>
<evidence type="ECO:0000256" key="1">
    <source>
        <dbReference type="ARBA" id="ARBA00022475"/>
    </source>
</evidence>
<evidence type="ECO:0000256" key="5">
    <source>
        <dbReference type="SAM" id="Phobius"/>
    </source>
</evidence>
<protein>
    <submittedName>
        <fullName evidence="7">LapA_dom domain-containing protein</fullName>
    </submittedName>
</protein>
<keyword evidence="8" id="KW-1185">Reference proteome</keyword>
<dbReference type="Pfam" id="PF06305">
    <property type="entry name" value="LapA_dom"/>
    <property type="match status" value="1"/>
</dbReference>
<keyword evidence="4 5" id="KW-0472">Membrane</keyword>
<evidence type="ECO:0000313" key="7">
    <source>
        <dbReference type="EMBL" id="CAI4031504.1"/>
    </source>
</evidence>
<keyword evidence="3 5" id="KW-1133">Transmembrane helix</keyword>
<accession>A0AA86MYQ2</accession>
<feature type="domain" description="Lipopolysaccharide assembly protein A" evidence="6">
    <location>
        <begin position="20"/>
        <end position="75"/>
    </location>
</feature>
<keyword evidence="1" id="KW-1003">Cell membrane</keyword>
<evidence type="ECO:0000313" key="8">
    <source>
        <dbReference type="Proteomes" id="UP001179121"/>
    </source>
</evidence>
<evidence type="ECO:0000259" key="6">
    <source>
        <dbReference type="Pfam" id="PF06305"/>
    </source>
</evidence>
<dbReference type="Proteomes" id="UP001179121">
    <property type="component" value="Chromosome"/>
</dbReference>
<feature type="transmembrane region" description="Helical" evidence="5">
    <location>
        <begin position="34"/>
        <end position="56"/>
    </location>
</feature>